<evidence type="ECO:0000313" key="2">
    <source>
        <dbReference type="Proteomes" id="UP001638015"/>
    </source>
</evidence>
<evidence type="ECO:0000313" key="1">
    <source>
        <dbReference type="EMBL" id="MFO3715319.1"/>
    </source>
</evidence>
<comment type="caution">
    <text evidence="1">The sequence shown here is derived from an EMBL/GenBank/DDBJ whole genome shotgun (WGS) entry which is preliminary data.</text>
</comment>
<accession>A0ABW9MU21</accession>
<proteinExistence type="predicted"/>
<protein>
    <submittedName>
        <fullName evidence="1">Uncharacterized protein</fullName>
    </submittedName>
</protein>
<keyword evidence="2" id="KW-1185">Reference proteome</keyword>
<dbReference type="Proteomes" id="UP001638015">
    <property type="component" value="Unassembled WGS sequence"/>
</dbReference>
<reference evidence="1 2" key="1">
    <citation type="journal article" date="2025" name="Anaerobe">
        <title>Description of Anaerococcus kampingiae sp. nov., Anaerococcus groningensis sp. nov., Anaerococcus martiniensis sp. nov., and Anaerococcus cruorum sp. nov., isolated from human clinical specimens.</title>
        <authorList>
            <person name="Boiten K.E."/>
            <person name="Meijer J."/>
            <person name="van Wezel E.M."/>
            <person name="Veloo A.C.M."/>
        </authorList>
    </citation>
    <scope>NUCLEOTIDE SEQUENCE [LARGE SCALE GENOMIC DNA]</scope>
    <source>
        <strain evidence="1 2">ENR1039</strain>
    </source>
</reference>
<organism evidence="1 2">
    <name type="scientific">Anaerococcus cruorum</name>
    <dbReference type="NCBI Taxonomy" id="3115617"/>
    <lineage>
        <taxon>Bacteria</taxon>
        <taxon>Bacillati</taxon>
        <taxon>Bacillota</taxon>
        <taxon>Tissierellia</taxon>
        <taxon>Tissierellales</taxon>
        <taxon>Peptoniphilaceae</taxon>
        <taxon>Anaerococcus</taxon>
    </lineage>
</organism>
<gene>
    <name evidence="1" type="ORF">ACCQ40_00785</name>
</gene>
<dbReference type="EMBL" id="JBGMEH010000001">
    <property type="protein sequence ID" value="MFO3715319.1"/>
    <property type="molecule type" value="Genomic_DNA"/>
</dbReference>
<sequence>MTRHTPSNQFNKDIDKVFNHYSKYGDEYKKIAKNTKDMLKKVYNIGPDEWNTLHQHKKDKFIYVDLANKFLDSNCDYFTESEKKNIKNKIRPIIEDKFYQLEDLDKPNQMEDLKFMRYSDLISKASQRQVDKYYDEFVEVFKYFLPYDTPPSKAQFKKSNLRVYDFIQMAREESYKPLAYNEKFGVEKYYSDLDFNARLIFEYILEDKFKIKINYKLLAEALAFTEGYRSYYEIDEDYVDSYPDEPNKKEFDNEDDYNEELEFYNDTLKYLEYKKMLISRKAFIIDYSGQ</sequence>
<dbReference type="RefSeq" id="WP_410032214.1">
    <property type="nucleotide sequence ID" value="NZ_JBGMEH010000001.1"/>
</dbReference>
<name>A0ABW9MU21_9FIRM</name>